<proteinExistence type="predicted"/>
<evidence type="ECO:0000313" key="2">
    <source>
        <dbReference type="EMBL" id="QJX81044.1"/>
    </source>
</evidence>
<keyword evidence="1" id="KW-0812">Transmembrane</keyword>
<keyword evidence="1" id="KW-1133">Transmembrane helix</keyword>
<feature type="transmembrane region" description="Helical" evidence="1">
    <location>
        <begin position="7"/>
        <end position="24"/>
    </location>
</feature>
<sequence>MLKKKRFLILFIVLISIVFFFFMLKDDGEIKRDNIEMGYKTNDESQQIINPQNKVDRNKEVIVSTHFKDNLGKEKQNKNFTLKLDNIKDKSNVLMEETITNDEGTSGYEFKISPGKLSAGKYQISLYRDNNLSVEKVFTFK</sequence>
<keyword evidence="1" id="KW-0472">Membrane</keyword>
<dbReference type="EMBL" id="CP045274">
    <property type="protein sequence ID" value="QJX81044.1"/>
    <property type="molecule type" value="Genomic_DNA"/>
</dbReference>
<gene>
    <name evidence="2" type="ORF">FDZ14_33570</name>
</gene>
<reference evidence="2 3" key="1">
    <citation type="submission" date="2019-10" db="EMBL/GenBank/DDBJ databases">
        <title>Complete genome sequences for adaption low water activity.</title>
        <authorList>
            <person name="Zhao L."/>
            <person name="Zhong J."/>
        </authorList>
    </citation>
    <scope>NUCLEOTIDE SEQUENCE [LARGE SCALE GENOMIC DNA]</scope>
    <source>
        <strain evidence="2 3">FDU301</strain>
        <plasmid evidence="3">pfdu301b</plasmid>
    </source>
</reference>
<name>A0A6M6E6A0_PRIMG</name>
<organism evidence="2 3">
    <name type="scientific">Priestia megaterium</name>
    <name type="common">Bacillus megaterium</name>
    <dbReference type="NCBI Taxonomy" id="1404"/>
    <lineage>
        <taxon>Bacteria</taxon>
        <taxon>Bacillati</taxon>
        <taxon>Bacillota</taxon>
        <taxon>Bacilli</taxon>
        <taxon>Bacillales</taxon>
        <taxon>Bacillaceae</taxon>
        <taxon>Priestia</taxon>
    </lineage>
</organism>
<geneLocation type="plasmid" evidence="3">
    <name>pfdu301b</name>
</geneLocation>
<dbReference type="AlphaFoldDB" id="A0A6M6E6A0"/>
<dbReference type="Proteomes" id="UP000501076">
    <property type="component" value="Plasmid pFDU301B"/>
</dbReference>
<keyword evidence="2" id="KW-0614">Plasmid</keyword>
<evidence type="ECO:0000313" key="3">
    <source>
        <dbReference type="Proteomes" id="UP000501076"/>
    </source>
</evidence>
<accession>A0A6M6E6A0</accession>
<dbReference type="RefSeq" id="WP_171779048.1">
    <property type="nucleotide sequence ID" value="NZ_CP045274.1"/>
</dbReference>
<protein>
    <recommendedName>
        <fullName evidence="4">YtkA-like domain-containing protein</fullName>
    </recommendedName>
</protein>
<evidence type="ECO:0008006" key="4">
    <source>
        <dbReference type="Google" id="ProtNLM"/>
    </source>
</evidence>
<evidence type="ECO:0000256" key="1">
    <source>
        <dbReference type="SAM" id="Phobius"/>
    </source>
</evidence>